<dbReference type="KEGG" id="rch:RUM_09550"/>
<dbReference type="GO" id="GO:0047464">
    <property type="term" value="F:heparosan-N-sulfate-glucuronate 5-epimerase activity"/>
    <property type="evidence" value="ECO:0007669"/>
    <property type="project" value="InterPro"/>
</dbReference>
<reference evidence="2" key="1">
    <citation type="submission" date="2010-03" db="EMBL/GenBank/DDBJ databases">
        <title>The genome sequence of Ruminococcus sp. 18P13.</title>
        <authorList>
            <consortium name="metaHIT consortium -- http://www.metahit.eu/"/>
            <person name="Pajon A."/>
            <person name="Turner K."/>
            <person name="Parkhill J."/>
            <person name="Bernalier A."/>
        </authorList>
    </citation>
    <scope>NUCLEOTIDE SEQUENCE [LARGE SCALE GENOMIC DNA]</scope>
    <source>
        <strain evidence="2">Type strain: 18P13</strain>
    </source>
</reference>
<dbReference type="SUPFAM" id="SSF48208">
    <property type="entry name" value="Six-hairpin glycosidases"/>
    <property type="match status" value="1"/>
</dbReference>
<dbReference type="RefSeq" id="WP_015558033.1">
    <property type="nucleotide sequence ID" value="NC_021039.1"/>
</dbReference>
<organism evidence="2 3">
    <name type="scientific">Ruminococcus champanellensis (strain DSM 18848 / JCM 17042 / KCTC 15320 / 18P13)</name>
    <dbReference type="NCBI Taxonomy" id="213810"/>
    <lineage>
        <taxon>Bacteria</taxon>
        <taxon>Bacillati</taxon>
        <taxon>Bacillota</taxon>
        <taxon>Clostridia</taxon>
        <taxon>Eubacteriales</taxon>
        <taxon>Oscillospiraceae</taxon>
        <taxon>Ruminococcus</taxon>
    </lineage>
</organism>
<keyword evidence="3" id="KW-1185">Reference proteome</keyword>
<protein>
    <submittedName>
        <fullName evidence="2">D-glucuronyl C5-epimerase C-terminus</fullName>
    </submittedName>
</protein>
<name>D4LBY1_RUMC1</name>
<dbReference type="GO" id="GO:0015012">
    <property type="term" value="P:heparan sulfate proteoglycan biosynthetic process"/>
    <property type="evidence" value="ECO:0007669"/>
    <property type="project" value="InterPro"/>
</dbReference>
<accession>D4LBY1</accession>
<evidence type="ECO:0000313" key="2">
    <source>
        <dbReference type="EMBL" id="CBL17126.1"/>
    </source>
</evidence>
<dbReference type="PANTHER" id="PTHR13174">
    <property type="entry name" value="D-GLUCURONYL C5-EPIMERASE"/>
    <property type="match status" value="1"/>
</dbReference>
<dbReference type="EMBL" id="FP929052">
    <property type="protein sequence ID" value="CBL17126.1"/>
    <property type="molecule type" value="Genomic_DNA"/>
</dbReference>
<evidence type="ECO:0000313" key="3">
    <source>
        <dbReference type="Proteomes" id="UP000007054"/>
    </source>
</evidence>
<gene>
    <name evidence="2" type="ordered locus">RUM_09550</name>
</gene>
<feature type="domain" description="D-glucuronyl C5-epimerase C-terminal" evidence="1">
    <location>
        <begin position="128"/>
        <end position="279"/>
    </location>
</feature>
<dbReference type="BioCyc" id="RCHA213810:RUM_RS04585-MONOMER"/>
<proteinExistence type="predicted"/>
<sequence length="302" mass="35303">MSISTFNIKKWYRMLRGKSILHVNQGLGRCFSTTDICGYYNDLTEKVTKMPELLNCDELPHVEDERGEQILFPVAVFQYGLGAYDLYLLKHDERYLKKFYQCVCWAMQNQESSGAWNNFFFIYPRTPYGAMCQGEGTSLLIRAYKHSGNKIYLEAAQKALDFMLISVTNGGTSDETEERLLLLEYTHRTAVLNGWIFALFGLYDAALVCDSRVYRDAFDKSLHTLIKSLHDFDCGYWSIYSRDGKIASPFYHDLHIAQMQALYAMTHNKLFLEYSERWTAYKKSFWKSKKAFVKKVFQKIRE</sequence>
<dbReference type="GeneID" id="83155714"/>
<dbReference type="InterPro" id="IPR039721">
    <property type="entry name" value="C5-epimerase"/>
</dbReference>
<evidence type="ECO:0000259" key="1">
    <source>
        <dbReference type="Pfam" id="PF06662"/>
    </source>
</evidence>
<dbReference type="Proteomes" id="UP000007054">
    <property type="component" value="Chromosome"/>
</dbReference>
<reference evidence="2" key="2">
    <citation type="submission" date="2010-03" db="EMBL/GenBank/DDBJ databases">
        <authorList>
            <person name="Pajon A."/>
        </authorList>
    </citation>
    <scope>NUCLEOTIDE SEQUENCE</scope>
    <source>
        <strain evidence="2">Type strain: 18P13</strain>
    </source>
</reference>
<dbReference type="InterPro" id="IPR010598">
    <property type="entry name" value="C5-epim_C"/>
</dbReference>
<dbReference type="GO" id="GO:0005975">
    <property type="term" value="P:carbohydrate metabolic process"/>
    <property type="evidence" value="ECO:0007669"/>
    <property type="project" value="InterPro"/>
</dbReference>
<dbReference type="InterPro" id="IPR008928">
    <property type="entry name" value="6-hairpin_glycosidase_sf"/>
</dbReference>
<dbReference type="Pfam" id="PF06662">
    <property type="entry name" value="C5-epim_C"/>
    <property type="match status" value="1"/>
</dbReference>
<dbReference type="AlphaFoldDB" id="D4LBY1"/>
<dbReference type="HOGENOM" id="CLU_057836_0_0_9"/>
<dbReference type="PANTHER" id="PTHR13174:SF3">
    <property type="entry name" value="D-GLUCURONYL C5-EPIMERASE"/>
    <property type="match status" value="1"/>
</dbReference>
<dbReference type="STRING" id="213810.RUM_09550"/>
<dbReference type="PATRIC" id="fig|213810.4.peg.857"/>